<keyword evidence="1" id="KW-1133">Transmembrane helix</keyword>
<dbReference type="EMBL" id="CP013121">
    <property type="protein sequence ID" value="ALM94533.1"/>
    <property type="molecule type" value="Genomic_DNA"/>
</dbReference>
<evidence type="ECO:0000313" key="3">
    <source>
        <dbReference type="Proteomes" id="UP000067061"/>
    </source>
</evidence>
<accession>A0AAC8WG18</accession>
<evidence type="ECO:0000256" key="1">
    <source>
        <dbReference type="SAM" id="Phobius"/>
    </source>
</evidence>
<protein>
    <submittedName>
        <fullName evidence="2">Uncharacterized protein</fullName>
    </submittedName>
</protein>
<gene>
    <name evidence="2" type="ORF">RO02_07860</name>
</gene>
<keyword evidence="1" id="KW-0812">Transmembrane</keyword>
<reference evidence="2 3" key="1">
    <citation type="submission" date="2015-11" db="EMBL/GenBank/DDBJ databases">
        <authorList>
            <person name="Kook J.-K."/>
            <person name="Park S.-N."/>
            <person name="Lim Y.K."/>
            <person name="Jo E."/>
        </authorList>
    </citation>
    <scope>NUCLEOTIDE SEQUENCE [LARGE SCALE GENOMIC DNA]</scope>
    <source>
        <strain evidence="2 3">ChDC F306</strain>
    </source>
</reference>
<proteinExistence type="predicted"/>
<keyword evidence="1" id="KW-0472">Membrane</keyword>
<organism evidence="2 3">
    <name type="scientific">Fusobacterium nucleatum subsp. polymorphum</name>
    <name type="common">Fusobacterium polymorphum</name>
    <dbReference type="NCBI Taxonomy" id="76857"/>
    <lineage>
        <taxon>Bacteria</taxon>
        <taxon>Fusobacteriati</taxon>
        <taxon>Fusobacteriota</taxon>
        <taxon>Fusobacteriia</taxon>
        <taxon>Fusobacteriales</taxon>
        <taxon>Fusobacteriaceae</taxon>
        <taxon>Fusobacterium</taxon>
    </lineage>
</organism>
<dbReference type="Proteomes" id="UP000067061">
    <property type="component" value="Chromosome"/>
</dbReference>
<sequence length="59" mass="6540">MVSFLAPNLTSPLFILIFPCIKFVAVISAPLLRLVPSPNTRLDLAFVKSFSFNLLSDFP</sequence>
<name>A0AAC8WG18_FUSNP</name>
<evidence type="ECO:0000313" key="2">
    <source>
        <dbReference type="EMBL" id="ALM94533.1"/>
    </source>
</evidence>
<dbReference type="AlphaFoldDB" id="A0AAC8WG18"/>
<feature type="transmembrane region" description="Helical" evidence="1">
    <location>
        <begin position="12"/>
        <end position="32"/>
    </location>
</feature>